<gene>
    <name evidence="1" type="ORF">CYMTET_18379</name>
</gene>
<organism evidence="1 2">
    <name type="scientific">Cymbomonas tetramitiformis</name>
    <dbReference type="NCBI Taxonomy" id="36881"/>
    <lineage>
        <taxon>Eukaryota</taxon>
        <taxon>Viridiplantae</taxon>
        <taxon>Chlorophyta</taxon>
        <taxon>Pyramimonadophyceae</taxon>
        <taxon>Pyramimonadales</taxon>
        <taxon>Pyramimonadaceae</taxon>
        <taxon>Cymbomonas</taxon>
    </lineage>
</organism>
<reference evidence="1 2" key="1">
    <citation type="journal article" date="2015" name="Genome Biol. Evol.">
        <title>Comparative Genomics of a Bacterivorous Green Alga Reveals Evolutionary Causalities and Consequences of Phago-Mixotrophic Mode of Nutrition.</title>
        <authorList>
            <person name="Burns J.A."/>
            <person name="Paasch A."/>
            <person name="Narechania A."/>
            <person name="Kim E."/>
        </authorList>
    </citation>
    <scope>NUCLEOTIDE SEQUENCE [LARGE SCALE GENOMIC DNA]</scope>
    <source>
        <strain evidence="1 2">PLY_AMNH</strain>
    </source>
</reference>
<comment type="caution">
    <text evidence="1">The sequence shown here is derived from an EMBL/GenBank/DDBJ whole genome shotgun (WGS) entry which is preliminary data.</text>
</comment>
<proteinExistence type="predicted"/>
<evidence type="ECO:0000313" key="2">
    <source>
        <dbReference type="Proteomes" id="UP001190700"/>
    </source>
</evidence>
<accession>A0AAE0L5Y3</accession>
<dbReference type="Proteomes" id="UP001190700">
    <property type="component" value="Unassembled WGS sequence"/>
</dbReference>
<evidence type="ECO:0000313" key="1">
    <source>
        <dbReference type="EMBL" id="KAK3273376.1"/>
    </source>
</evidence>
<name>A0AAE0L5Y3_9CHLO</name>
<sequence length="103" mass="11206">MEEEDLGATVEEKGTVAEEVARAREEMAAVAKVVTEAVKAAEGEAADSEAAVDWAVENTEVMAKVGVKMKVGKVVRVEVWKLELCLQLPHRRNSESPVLQSRT</sequence>
<protein>
    <submittedName>
        <fullName evidence="1">Uncharacterized protein</fullName>
    </submittedName>
</protein>
<keyword evidence="2" id="KW-1185">Reference proteome</keyword>
<dbReference type="AlphaFoldDB" id="A0AAE0L5Y3"/>
<dbReference type="EMBL" id="LGRX02008503">
    <property type="protein sequence ID" value="KAK3273376.1"/>
    <property type="molecule type" value="Genomic_DNA"/>
</dbReference>